<dbReference type="EMBL" id="AMEZ01000064">
    <property type="protein sequence ID" value="EKY25781.1"/>
    <property type="molecule type" value="Genomic_DNA"/>
</dbReference>
<dbReference type="HOGENOM" id="CLU_833430_0_0_9"/>
<evidence type="ECO:0000313" key="6">
    <source>
        <dbReference type="Proteomes" id="UP000010420"/>
    </source>
</evidence>
<dbReference type="OrthoDB" id="1911902at2"/>
<reference evidence="5 6" key="1">
    <citation type="submission" date="2012-05" db="EMBL/GenBank/DDBJ databases">
        <authorList>
            <person name="Weinstock G."/>
            <person name="Sodergren E."/>
            <person name="Lobos E.A."/>
            <person name="Fulton L."/>
            <person name="Fulton R."/>
            <person name="Courtney L."/>
            <person name="Fronick C."/>
            <person name="O'Laughlin M."/>
            <person name="Godfrey J."/>
            <person name="Wilson R.M."/>
            <person name="Miner T."/>
            <person name="Farmer C."/>
            <person name="Delehaunty K."/>
            <person name="Cordes M."/>
            <person name="Minx P."/>
            <person name="Tomlinson C."/>
            <person name="Chen J."/>
            <person name="Wollam A."/>
            <person name="Pepin K.H."/>
            <person name="Bhonagiri V."/>
            <person name="Zhang X."/>
            <person name="Suruliraj S."/>
            <person name="Warren W."/>
            <person name="Mitreva M."/>
            <person name="Mardis E.R."/>
            <person name="Wilson R.K."/>
        </authorList>
    </citation>
    <scope>NUCLEOTIDE SEQUENCE [LARGE SCALE GENOMIC DNA]</scope>
    <source>
        <strain evidence="5 6">DSM 1785</strain>
    </source>
</reference>
<keyword evidence="2" id="KW-0175">Coiled coil</keyword>
<dbReference type="STRING" id="545697.HMPREF0216_02363"/>
<feature type="compositionally biased region" description="Basic and acidic residues" evidence="3">
    <location>
        <begin position="171"/>
        <end position="186"/>
    </location>
</feature>
<dbReference type="AlphaFoldDB" id="L1QCU3"/>
<name>L1QCU3_9CLOT</name>
<feature type="compositionally biased region" description="Basic residues" evidence="3">
    <location>
        <begin position="152"/>
        <end position="166"/>
    </location>
</feature>
<feature type="coiled-coil region" evidence="2">
    <location>
        <begin position="19"/>
        <end position="96"/>
    </location>
</feature>
<dbReference type="InterPro" id="IPR036869">
    <property type="entry name" value="J_dom_sf"/>
</dbReference>
<evidence type="ECO:0000256" key="3">
    <source>
        <dbReference type="SAM" id="MobiDB-lite"/>
    </source>
</evidence>
<keyword evidence="6" id="KW-1185">Reference proteome</keyword>
<dbReference type="GO" id="GO:0006260">
    <property type="term" value="P:DNA replication"/>
    <property type="evidence" value="ECO:0007669"/>
    <property type="project" value="UniProtKB-KW"/>
</dbReference>
<feature type="region of interest" description="Disordered" evidence="3">
    <location>
        <begin position="152"/>
        <end position="193"/>
    </location>
</feature>
<dbReference type="RefSeq" id="WP_005214148.1">
    <property type="nucleotide sequence ID" value="NZ_KB291655.1"/>
</dbReference>
<dbReference type="eggNOG" id="ENOG5030G9P">
    <property type="taxonomic scope" value="Bacteria"/>
</dbReference>
<protein>
    <submittedName>
        <fullName evidence="5">DnaJ domain protein</fullName>
    </submittedName>
</protein>
<proteinExistence type="predicted"/>
<feature type="transmembrane region" description="Helical" evidence="4">
    <location>
        <begin position="296"/>
        <end position="317"/>
    </location>
</feature>
<dbReference type="PATRIC" id="fig|545697.3.peg.2325"/>
<comment type="caution">
    <text evidence="5">The sequence shown here is derived from an EMBL/GenBank/DDBJ whole genome shotgun (WGS) entry which is preliminary data.</text>
</comment>
<keyword evidence="1" id="KW-0235">DNA replication</keyword>
<feature type="transmembrane region" description="Helical" evidence="4">
    <location>
        <begin position="264"/>
        <end position="284"/>
    </location>
</feature>
<dbReference type="Proteomes" id="UP000010420">
    <property type="component" value="Unassembled WGS sequence"/>
</dbReference>
<dbReference type="SUPFAM" id="SSF46565">
    <property type="entry name" value="Chaperone J-domain"/>
    <property type="match status" value="1"/>
</dbReference>
<keyword evidence="4" id="KW-1133">Transmembrane helix</keyword>
<feature type="transmembrane region" description="Helical" evidence="4">
    <location>
        <begin position="237"/>
        <end position="257"/>
    </location>
</feature>
<gene>
    <name evidence="5" type="ORF">HMPREF0216_02363</name>
</gene>
<dbReference type="Gene3D" id="1.10.287.110">
    <property type="entry name" value="DnaJ domain"/>
    <property type="match status" value="1"/>
</dbReference>
<evidence type="ECO:0000256" key="1">
    <source>
        <dbReference type="ARBA" id="ARBA00022705"/>
    </source>
</evidence>
<accession>L1QCU3</accession>
<sequence length="333" mass="38625">MDCFNILGIKEGASKEEIRQAYEKQVNKFNNEVRDKKKLDKFLSLFKAAYDELMKEFEEKELEEKIIKNIEEEYTNNKGLNENEEIKEAEKKVEENYDLDCTVKMSAEEIQEIIRKSKENTLTERHIAISKEEFLSLDDSEDEEIVEIRKRNNKNKPIKSKAKKKNNTNNTKEKKENKNYTEKNSNDSDENNYINRMKNNEFSENKNVDEKQSKVKGQKVVVKKSSDNNKILNLIKVPFKILVIPVILILSIIIFLFKIINLTCFLVSKVIIVGAIGIAAIHGYQIYIGHPMQWEIFALCALATIVAFFLPTIVRVVPNMLGKINTSLKNFAF</sequence>
<evidence type="ECO:0000256" key="4">
    <source>
        <dbReference type="SAM" id="Phobius"/>
    </source>
</evidence>
<keyword evidence="4" id="KW-0812">Transmembrane</keyword>
<organism evidence="5 6">
    <name type="scientific">Clostridium celatum DSM 1785</name>
    <dbReference type="NCBI Taxonomy" id="545697"/>
    <lineage>
        <taxon>Bacteria</taxon>
        <taxon>Bacillati</taxon>
        <taxon>Bacillota</taxon>
        <taxon>Clostridia</taxon>
        <taxon>Eubacteriales</taxon>
        <taxon>Clostridiaceae</taxon>
        <taxon>Clostridium</taxon>
    </lineage>
</organism>
<keyword evidence="4" id="KW-0472">Membrane</keyword>
<evidence type="ECO:0000256" key="2">
    <source>
        <dbReference type="SAM" id="Coils"/>
    </source>
</evidence>
<evidence type="ECO:0000313" key="5">
    <source>
        <dbReference type="EMBL" id="EKY25781.1"/>
    </source>
</evidence>